<proteinExistence type="predicted"/>
<organism evidence="1 2">
    <name type="scientific">Colletotrichum truncatum</name>
    <name type="common">Anthracnose fungus</name>
    <name type="synonym">Colletotrichum capsici</name>
    <dbReference type="NCBI Taxonomy" id="5467"/>
    <lineage>
        <taxon>Eukaryota</taxon>
        <taxon>Fungi</taxon>
        <taxon>Dikarya</taxon>
        <taxon>Ascomycota</taxon>
        <taxon>Pezizomycotina</taxon>
        <taxon>Sordariomycetes</taxon>
        <taxon>Hypocreomycetidae</taxon>
        <taxon>Glomerellales</taxon>
        <taxon>Glomerellaceae</taxon>
        <taxon>Colletotrichum</taxon>
        <taxon>Colletotrichum truncatum species complex</taxon>
    </lineage>
</organism>
<evidence type="ECO:0000313" key="1">
    <source>
        <dbReference type="EMBL" id="KAL0930560.1"/>
    </source>
</evidence>
<dbReference type="EMBL" id="VUJX02000011">
    <property type="protein sequence ID" value="KAL0930560.1"/>
    <property type="molecule type" value="Genomic_DNA"/>
</dbReference>
<keyword evidence="2" id="KW-1185">Reference proteome</keyword>
<name>A0ACC3YFD4_COLTU</name>
<comment type="caution">
    <text evidence="1">The sequence shown here is derived from an EMBL/GenBank/DDBJ whole genome shotgun (WGS) entry which is preliminary data.</text>
</comment>
<sequence>MPVWIFTHSKDAFTPDEKASLASEVTQIYTRLGLPAFYVNVQFIEMPVHDFYIAGVRRSKFTLITIYHVARRFENESVKVRFLGKVDSILNPKLGAKGMDWEYFIQESPREFWKINGIIPPPTGSDMEKVWFRENKPVVAGKIKALL</sequence>
<protein>
    <submittedName>
        <fullName evidence="1">Enzyme</fullName>
    </submittedName>
</protein>
<dbReference type="Proteomes" id="UP000805649">
    <property type="component" value="Unassembled WGS sequence"/>
</dbReference>
<accession>A0ACC3YFD4</accession>
<evidence type="ECO:0000313" key="2">
    <source>
        <dbReference type="Proteomes" id="UP000805649"/>
    </source>
</evidence>
<gene>
    <name evidence="1" type="ORF">CTRU02_214635</name>
</gene>
<reference evidence="1 2" key="1">
    <citation type="journal article" date="2020" name="Phytopathology">
        <title>Genome Sequence Resources of Colletotrichum truncatum, C. plurivorum, C. musicola, and C. sojae: Four Species Pathogenic to Soybean (Glycine max).</title>
        <authorList>
            <person name="Rogerio F."/>
            <person name="Boufleur T.R."/>
            <person name="Ciampi-Guillardi M."/>
            <person name="Sukno S.A."/>
            <person name="Thon M.R."/>
            <person name="Massola Junior N.S."/>
            <person name="Baroncelli R."/>
        </authorList>
    </citation>
    <scope>NUCLEOTIDE SEQUENCE [LARGE SCALE GENOMIC DNA]</scope>
    <source>
        <strain evidence="1 2">CMES1059</strain>
    </source>
</reference>